<dbReference type="Proteomes" id="UP000053097">
    <property type="component" value="Unassembled WGS sequence"/>
</dbReference>
<organism evidence="1 2">
    <name type="scientific">Ooceraea biroi</name>
    <name type="common">Clonal raider ant</name>
    <name type="synonym">Cerapachys biroi</name>
    <dbReference type="NCBI Taxonomy" id="2015173"/>
    <lineage>
        <taxon>Eukaryota</taxon>
        <taxon>Metazoa</taxon>
        <taxon>Ecdysozoa</taxon>
        <taxon>Arthropoda</taxon>
        <taxon>Hexapoda</taxon>
        <taxon>Insecta</taxon>
        <taxon>Pterygota</taxon>
        <taxon>Neoptera</taxon>
        <taxon>Endopterygota</taxon>
        <taxon>Hymenoptera</taxon>
        <taxon>Apocrita</taxon>
        <taxon>Aculeata</taxon>
        <taxon>Formicoidea</taxon>
        <taxon>Formicidae</taxon>
        <taxon>Dorylinae</taxon>
        <taxon>Ooceraea</taxon>
    </lineage>
</organism>
<gene>
    <name evidence="1" type="ORF">X777_11285</name>
</gene>
<evidence type="ECO:0000313" key="1">
    <source>
        <dbReference type="EMBL" id="EZA50299.1"/>
    </source>
</evidence>
<keyword evidence="2" id="KW-1185">Reference proteome</keyword>
<protein>
    <submittedName>
        <fullName evidence="1">Uncharacterized protein</fullName>
    </submittedName>
</protein>
<dbReference type="AlphaFoldDB" id="A0A026W5I9"/>
<dbReference type="EMBL" id="KK107463">
    <property type="protein sequence ID" value="EZA50299.1"/>
    <property type="molecule type" value="Genomic_DNA"/>
</dbReference>
<proteinExistence type="predicted"/>
<sequence length="149" mass="17407">MDSSTLRNKEERAQSYLFKCLELLEGKELNRGAILVLMRASVQLNRIFRTFSYFITHLRFSDARNYLAAVHCILKRYETSSTLDISRILIMLESVAIMSCTYYNRLLLFTKYNKVRVCKSTPSVETKSLVFTNLSEDVERYVKDIPIKV</sequence>
<accession>A0A026W5I9</accession>
<reference evidence="1 2" key="1">
    <citation type="journal article" date="2014" name="Curr. Biol.">
        <title>The genome of the clonal raider ant Cerapachys biroi.</title>
        <authorList>
            <person name="Oxley P.R."/>
            <person name="Ji L."/>
            <person name="Fetter-Pruneda I."/>
            <person name="McKenzie S.K."/>
            <person name="Li C."/>
            <person name="Hu H."/>
            <person name="Zhang G."/>
            <person name="Kronauer D.J."/>
        </authorList>
    </citation>
    <scope>NUCLEOTIDE SEQUENCE [LARGE SCALE GENOMIC DNA]</scope>
</reference>
<name>A0A026W5I9_OOCBI</name>
<evidence type="ECO:0000313" key="2">
    <source>
        <dbReference type="Proteomes" id="UP000053097"/>
    </source>
</evidence>